<evidence type="ECO:0000313" key="3">
    <source>
        <dbReference type="EMBL" id="AXB42050.1"/>
    </source>
</evidence>
<keyword evidence="4" id="KW-1185">Reference proteome</keyword>
<dbReference type="Pfam" id="PF13193">
    <property type="entry name" value="AMP-binding_C"/>
    <property type="match status" value="1"/>
</dbReference>
<reference evidence="3 4" key="1">
    <citation type="submission" date="2016-04" db="EMBL/GenBank/DDBJ databases">
        <title>Complete genome sequence and analysis of deep-sea sediment isolate, Amycolatopsis sp. WP1.</title>
        <authorList>
            <person name="Wang H."/>
            <person name="Chen S."/>
            <person name="Wu Q."/>
        </authorList>
    </citation>
    <scope>NUCLEOTIDE SEQUENCE [LARGE SCALE GENOMIC DNA]</scope>
    <source>
        <strain evidence="3 4">WP1</strain>
    </source>
</reference>
<dbReference type="InterPro" id="IPR050237">
    <property type="entry name" value="ATP-dep_AMP-bd_enzyme"/>
</dbReference>
<dbReference type="Pfam" id="PF00501">
    <property type="entry name" value="AMP-binding"/>
    <property type="match status" value="1"/>
</dbReference>
<feature type="domain" description="AMP-binding enzyme C-terminal" evidence="2">
    <location>
        <begin position="428"/>
        <end position="502"/>
    </location>
</feature>
<protein>
    <submittedName>
        <fullName evidence="3">Long-chain fatty acid--CoA ligase</fullName>
    </submittedName>
</protein>
<dbReference type="PROSITE" id="PS00455">
    <property type="entry name" value="AMP_BINDING"/>
    <property type="match status" value="1"/>
</dbReference>
<accession>A0A344L1X6</accession>
<dbReference type="OrthoDB" id="9803968at2"/>
<dbReference type="InterPro" id="IPR000873">
    <property type="entry name" value="AMP-dep_synth/lig_dom"/>
</dbReference>
<dbReference type="Gene3D" id="3.30.300.30">
    <property type="match status" value="1"/>
</dbReference>
<keyword evidence="3" id="KW-0436">Ligase</keyword>
<dbReference type="InterPro" id="IPR025110">
    <property type="entry name" value="AMP-bd_C"/>
</dbReference>
<dbReference type="SUPFAM" id="SSF56801">
    <property type="entry name" value="Acetyl-CoA synthetase-like"/>
    <property type="match status" value="1"/>
</dbReference>
<dbReference type="InterPro" id="IPR020845">
    <property type="entry name" value="AMP-binding_CS"/>
</dbReference>
<dbReference type="EMBL" id="CP015163">
    <property type="protein sequence ID" value="AXB42050.1"/>
    <property type="molecule type" value="Genomic_DNA"/>
</dbReference>
<evidence type="ECO:0000313" key="4">
    <source>
        <dbReference type="Proteomes" id="UP000250434"/>
    </source>
</evidence>
<dbReference type="PANTHER" id="PTHR43767">
    <property type="entry name" value="LONG-CHAIN-FATTY-ACID--COA LIGASE"/>
    <property type="match status" value="1"/>
</dbReference>
<dbReference type="InterPro" id="IPR045851">
    <property type="entry name" value="AMP-bd_C_sf"/>
</dbReference>
<organism evidence="3 4">
    <name type="scientific">Amycolatopsis albispora</name>
    <dbReference type="NCBI Taxonomy" id="1804986"/>
    <lineage>
        <taxon>Bacteria</taxon>
        <taxon>Bacillati</taxon>
        <taxon>Actinomycetota</taxon>
        <taxon>Actinomycetes</taxon>
        <taxon>Pseudonocardiales</taxon>
        <taxon>Pseudonocardiaceae</taxon>
        <taxon>Amycolatopsis</taxon>
    </lineage>
</organism>
<feature type="domain" description="AMP-dependent synthetase/ligase" evidence="1">
    <location>
        <begin position="11"/>
        <end position="377"/>
    </location>
</feature>
<dbReference type="KEGG" id="aab:A4R43_05505"/>
<dbReference type="AlphaFoldDB" id="A0A344L1X6"/>
<dbReference type="GO" id="GO:0016877">
    <property type="term" value="F:ligase activity, forming carbon-sulfur bonds"/>
    <property type="evidence" value="ECO:0007669"/>
    <property type="project" value="UniProtKB-ARBA"/>
</dbReference>
<name>A0A344L1X6_9PSEU</name>
<dbReference type="Proteomes" id="UP000250434">
    <property type="component" value="Chromosome"/>
</dbReference>
<sequence>MHEQTVGALVERAAAAHGPKTAVVCGDRRITYREQLARIRRAGRALLGLGLDTGDRVAILMSDRPEQLDVYYGALWAGLAVVPLSARLGVADHQYVVCDSGAEVLVHDATHARRVQQIRGTSGVEHVVSVDDEAVLPGGHSWQRLSCHQPDHPGGPPVFPTDLYGIYYTAGTTGQPKGVVHTHRTVLAALFSQLAELGLGDGDRFAHVTPLSHTAGAFVLPVWLRGGTNVLAGRFDPERLVETIARERITATLLSPDRLAALMDAAPAAGAKLLSLTTVVYSGGRVDPDRLVAAMDRCGPVFTQFYGLTEVPTQVTVLRKRDHAAAVATGHLEPLSSCGRPVAIADVRLEDPDGRRVRPGERGEVVVGGPHVMVRYWNRYADTERALRGGRLYTGDFGHFDEGGFLHLADRQRETIRSAGVTVFPKQVEDGLITHPAVRDACVFGAPDDGRGEVVHAVVVADPAATVSAEDLITWVAQRRGEALAPRRVDFVDAIPLTAVGKHDKPRLRARTG</sequence>
<proteinExistence type="predicted"/>
<gene>
    <name evidence="3" type="ORF">A4R43_05505</name>
</gene>
<dbReference type="PANTHER" id="PTHR43767:SF7">
    <property type="entry name" value="MEDIUM_LONG-CHAIN-FATTY-ACID--COA LIGASE FADD8"/>
    <property type="match status" value="1"/>
</dbReference>
<evidence type="ECO:0000259" key="2">
    <source>
        <dbReference type="Pfam" id="PF13193"/>
    </source>
</evidence>
<evidence type="ECO:0000259" key="1">
    <source>
        <dbReference type="Pfam" id="PF00501"/>
    </source>
</evidence>
<dbReference type="RefSeq" id="WP_113691319.1">
    <property type="nucleotide sequence ID" value="NZ_CP015163.1"/>
</dbReference>
<dbReference type="Gene3D" id="3.40.50.12780">
    <property type="entry name" value="N-terminal domain of ligase-like"/>
    <property type="match status" value="1"/>
</dbReference>
<dbReference type="InterPro" id="IPR042099">
    <property type="entry name" value="ANL_N_sf"/>
</dbReference>